<protein>
    <submittedName>
        <fullName evidence="3">NADH dehydrogenase</fullName>
    </submittedName>
</protein>
<comment type="caution">
    <text evidence="3">The sequence shown here is derived from an EMBL/GenBank/DDBJ whole genome shotgun (WGS) entry which is preliminary data.</text>
</comment>
<keyword evidence="4" id="KW-1185">Reference proteome</keyword>
<dbReference type="Pfam" id="PF13460">
    <property type="entry name" value="NAD_binding_10"/>
    <property type="match status" value="1"/>
</dbReference>
<dbReference type="SUPFAM" id="SSF51735">
    <property type="entry name" value="NAD(P)-binding Rossmann-fold domains"/>
    <property type="match status" value="1"/>
</dbReference>
<evidence type="ECO:0000259" key="2">
    <source>
        <dbReference type="Pfam" id="PF13460"/>
    </source>
</evidence>
<sequence length="286" mass="31576">MEGAHAVVSLVGLLAATEKEMVDVQQDGARRVADAAKEKGVERVVMISAIGADKNGVTPYQRTKAAAEEYFLSLHPTATVIRPSIVFGPGDSFFTRFAEMAKWLPFLPVFGGGTTKFQPVYVGDLARAVEICCRDDAKVVDMVGGRIIEAGGPDILTYREIMNLTLLHSQRRRPIISLPFWVGTLQAFFLERLPQSLFTLTRDQVKQLRVDNIVSPHPLVNSVNFQDLLRAFPSNSPSSVVETDLVSVHQILPTYLTPQTKENGKRTHGRHTSLGSLEEFKKMSGK</sequence>
<organism evidence="3 4">
    <name type="scientific">Tremella mesenterica</name>
    <name type="common">Jelly fungus</name>
    <dbReference type="NCBI Taxonomy" id="5217"/>
    <lineage>
        <taxon>Eukaryota</taxon>
        <taxon>Fungi</taxon>
        <taxon>Dikarya</taxon>
        <taxon>Basidiomycota</taxon>
        <taxon>Agaricomycotina</taxon>
        <taxon>Tremellomycetes</taxon>
        <taxon>Tremellales</taxon>
        <taxon>Tremellaceae</taxon>
        <taxon>Tremella</taxon>
    </lineage>
</organism>
<dbReference type="PANTHER" id="PTHR12126:SF11">
    <property type="entry name" value="NADH DEHYDROGENASE [UBIQUINONE] 1 ALPHA SUBCOMPLEX SUBUNIT 9, MITOCHONDRIAL"/>
    <property type="match status" value="1"/>
</dbReference>
<name>A0A4Q1BQE5_TREME</name>
<dbReference type="GO" id="GO:0005739">
    <property type="term" value="C:mitochondrion"/>
    <property type="evidence" value="ECO:0007669"/>
    <property type="project" value="TreeGrafter"/>
</dbReference>
<gene>
    <name evidence="3" type="ORF">M231_02613</name>
</gene>
<dbReference type="CDD" id="cd05271">
    <property type="entry name" value="NDUFA9_like_SDR_a"/>
    <property type="match status" value="1"/>
</dbReference>
<dbReference type="Proteomes" id="UP000289152">
    <property type="component" value="Unassembled WGS sequence"/>
</dbReference>
<evidence type="ECO:0000256" key="1">
    <source>
        <dbReference type="SAM" id="MobiDB-lite"/>
    </source>
</evidence>
<accession>A0A4Q1BQE5</accession>
<proteinExistence type="predicted"/>
<reference evidence="3 4" key="1">
    <citation type="submission" date="2016-06" db="EMBL/GenBank/DDBJ databases">
        <title>Evolution of pathogenesis and genome organization in the Tremellales.</title>
        <authorList>
            <person name="Cuomo C."/>
            <person name="Litvintseva A."/>
            <person name="Heitman J."/>
            <person name="Chen Y."/>
            <person name="Sun S."/>
            <person name="Springer D."/>
            <person name="Dromer F."/>
            <person name="Young S."/>
            <person name="Zeng Q."/>
            <person name="Chapman S."/>
            <person name="Gujja S."/>
            <person name="Saif S."/>
            <person name="Birren B."/>
        </authorList>
    </citation>
    <scope>NUCLEOTIDE SEQUENCE [LARGE SCALE GENOMIC DNA]</scope>
    <source>
        <strain evidence="3 4">ATCC 28783</strain>
    </source>
</reference>
<evidence type="ECO:0000313" key="3">
    <source>
        <dbReference type="EMBL" id="RXK40155.1"/>
    </source>
</evidence>
<dbReference type="VEuPathDB" id="FungiDB:TREMEDRAFT_29093"/>
<dbReference type="AlphaFoldDB" id="A0A4Q1BQE5"/>
<feature type="region of interest" description="Disordered" evidence="1">
    <location>
        <begin position="258"/>
        <end position="286"/>
    </location>
</feature>
<dbReference type="PANTHER" id="PTHR12126">
    <property type="entry name" value="NADH-UBIQUINONE OXIDOREDUCTASE 39 KDA SUBUNIT-RELATED"/>
    <property type="match status" value="1"/>
</dbReference>
<dbReference type="InParanoid" id="A0A4Q1BQE5"/>
<evidence type="ECO:0000313" key="4">
    <source>
        <dbReference type="Proteomes" id="UP000289152"/>
    </source>
</evidence>
<dbReference type="OrthoDB" id="275457at2759"/>
<dbReference type="InterPro" id="IPR036291">
    <property type="entry name" value="NAD(P)-bd_dom_sf"/>
</dbReference>
<dbReference type="InterPro" id="IPR016040">
    <property type="entry name" value="NAD(P)-bd_dom"/>
</dbReference>
<dbReference type="InterPro" id="IPR051207">
    <property type="entry name" value="ComplexI_NDUFA9_subunit"/>
</dbReference>
<dbReference type="EMBL" id="SDIL01000022">
    <property type="protein sequence ID" value="RXK40155.1"/>
    <property type="molecule type" value="Genomic_DNA"/>
</dbReference>
<dbReference type="STRING" id="5217.A0A4Q1BQE5"/>
<feature type="domain" description="NAD(P)-binding" evidence="2">
    <location>
        <begin position="1"/>
        <end position="84"/>
    </location>
</feature>
<dbReference type="GO" id="GO:0044877">
    <property type="term" value="F:protein-containing complex binding"/>
    <property type="evidence" value="ECO:0007669"/>
    <property type="project" value="TreeGrafter"/>
</dbReference>
<dbReference type="Gene3D" id="3.40.50.720">
    <property type="entry name" value="NAD(P)-binding Rossmann-like Domain"/>
    <property type="match status" value="1"/>
</dbReference>